<comment type="caution">
    <text evidence="4">The sequence shown here is derived from an EMBL/GenBank/DDBJ whole genome shotgun (WGS) entry which is preliminary data.</text>
</comment>
<evidence type="ECO:0000259" key="3">
    <source>
        <dbReference type="Pfam" id="PF16640"/>
    </source>
</evidence>
<dbReference type="InterPro" id="IPR051172">
    <property type="entry name" value="Chlamydia_OmcB"/>
</dbReference>
<feature type="transmembrane region" description="Helical" evidence="1">
    <location>
        <begin position="821"/>
        <end position="840"/>
    </location>
</feature>
<dbReference type="Pfam" id="PF16640">
    <property type="entry name" value="Big_3_5"/>
    <property type="match status" value="1"/>
</dbReference>
<organism evidence="4 5">
    <name type="scientific">Methanobrevibacter millerae</name>
    <dbReference type="NCBI Taxonomy" id="230361"/>
    <lineage>
        <taxon>Archaea</taxon>
        <taxon>Methanobacteriati</taxon>
        <taxon>Methanobacteriota</taxon>
        <taxon>Methanomada group</taxon>
        <taxon>Methanobacteria</taxon>
        <taxon>Methanobacteriales</taxon>
        <taxon>Methanobacteriaceae</taxon>
        <taxon>Methanobrevibacter</taxon>
    </lineage>
</organism>
<dbReference type="Proteomes" id="UP000713479">
    <property type="component" value="Unassembled WGS sequence"/>
</dbReference>
<dbReference type="EMBL" id="SUTF01000007">
    <property type="protein sequence ID" value="MBE6510828.1"/>
    <property type="molecule type" value="Genomic_DNA"/>
</dbReference>
<accession>A0A8T3VQY4</accession>
<evidence type="ECO:0000313" key="4">
    <source>
        <dbReference type="EMBL" id="MBE6510828.1"/>
    </source>
</evidence>
<evidence type="ECO:0000259" key="2">
    <source>
        <dbReference type="Pfam" id="PF01345"/>
    </source>
</evidence>
<dbReference type="InterPro" id="IPR013783">
    <property type="entry name" value="Ig-like_fold"/>
</dbReference>
<evidence type="ECO:0000256" key="1">
    <source>
        <dbReference type="SAM" id="Phobius"/>
    </source>
</evidence>
<dbReference type="Gene3D" id="2.60.40.10">
    <property type="entry name" value="Immunoglobulins"/>
    <property type="match status" value="4"/>
</dbReference>
<dbReference type="InterPro" id="IPR032109">
    <property type="entry name" value="Big_3_5"/>
</dbReference>
<dbReference type="AlphaFoldDB" id="A0A8T3VQY4"/>
<dbReference type="PANTHER" id="PTHR34819:SF3">
    <property type="entry name" value="CELL SURFACE PROTEIN"/>
    <property type="match status" value="1"/>
</dbReference>
<keyword evidence="1" id="KW-1133">Transmembrane helix</keyword>
<feature type="domain" description="DUF11" evidence="2">
    <location>
        <begin position="23"/>
        <end position="128"/>
    </location>
</feature>
<dbReference type="Pfam" id="PF01345">
    <property type="entry name" value="DUF11"/>
    <property type="match status" value="2"/>
</dbReference>
<sequence length="845" mass="89832">MSSENDAVVNGSSDNVTAGTVILNVTKVANASIVNVGNVVRFNITVNNTGSANATMVNVTDVLDPAFEFVNASDNAKAVGNVVVWNVGDIVNGTSVTVWVEVRVKTNGTFTNVATVIAKENKTSFENETNITVNPIVDLSIIKYVSATNITIGDEIVYTIVVVNNGPSNATNVNVTENLKDNVEFINVNASKGDYDKSTGIWAVGTLKYNESFTLILTVKVLSGETIENAVSVNSTENDTKPGNNNYTSENVTVNKAPSFVDAEDVNLTYGEVIVIPVHSENATGIIYQIINPEGDVVSNGTIGVGENITGLDLSAGDYVINLTTIVDVNHTVATNTSKLTVNKAVPPMDITPMNITYGENETIIIELPENAMGTVNITVGNKTFEDIPIENGTVNINIPDLPAGNYTVNVTYSGNENYTSINGSESFNVKKIDTPINLDTQDIYYGGEEIIVVTLPEDATGTVNVTVGDKTYENLPINNGKVELPIDNLGGGTYPVEVVYGGDSNHNGNTTSGSFVVSPVKPIITIEVEDIWVGEVEILNVTVNAPGSVNITVNGITVTVSLENGVITTDVLAAGILEDYNGRATWNIINLPVGLYPAFAIYGGNENYTSVNISDVFRVKALPSSIDITTHDIYVGEDESIQVVVNYTDATGNITITVDGKNYRSPVVNGTAKFIVPDLKAGEYDVVATYSGDDKYLPSNATGEFKVSKLTPAINVDAPDIKVGEDGVITVSVPEDATGMITIVIGGKEYTAPIKDGKAIFVIPGLSEGTYEIIAYYSGDDKYNSIDGVGSINVLHLEENKTIEVVENPSIDVGLVSYPTGNPILMVLLAVMLIGFASIKRFKK</sequence>
<feature type="domain" description="Bacterial Ig-like" evidence="3">
    <location>
        <begin position="636"/>
        <end position="703"/>
    </location>
</feature>
<protein>
    <submittedName>
        <fullName evidence="4">DUF11 domain-containing protein</fullName>
    </submittedName>
</protein>
<dbReference type="NCBIfam" id="TIGR01451">
    <property type="entry name" value="B_ant_repeat"/>
    <property type="match status" value="2"/>
</dbReference>
<keyword evidence="1" id="KW-0812">Transmembrane</keyword>
<gene>
    <name evidence="4" type="ORF">E7Z74_06140</name>
</gene>
<dbReference type="Gene3D" id="2.60.40.1170">
    <property type="entry name" value="Mu homology domain, subdomain B"/>
    <property type="match status" value="1"/>
</dbReference>
<dbReference type="InterPro" id="IPR001434">
    <property type="entry name" value="OmcB-like_DUF11"/>
</dbReference>
<proteinExistence type="predicted"/>
<keyword evidence="1" id="KW-0472">Membrane</keyword>
<feature type="domain" description="DUF11" evidence="2">
    <location>
        <begin position="138"/>
        <end position="248"/>
    </location>
</feature>
<dbReference type="PANTHER" id="PTHR34819">
    <property type="entry name" value="LARGE CYSTEINE-RICH PERIPLASMIC PROTEIN OMCB"/>
    <property type="match status" value="1"/>
</dbReference>
<dbReference type="InterPro" id="IPR047589">
    <property type="entry name" value="DUF11_rpt"/>
</dbReference>
<name>A0A8T3VQY4_9EURY</name>
<reference evidence="4" key="1">
    <citation type="submission" date="2019-04" db="EMBL/GenBank/DDBJ databases">
        <title>Evolution of Biomass-Degrading Anaerobic Consortia Revealed by Metagenomics.</title>
        <authorList>
            <person name="Peng X."/>
        </authorList>
    </citation>
    <scope>NUCLEOTIDE SEQUENCE</scope>
    <source>
        <strain evidence="4">SIG13</strain>
    </source>
</reference>
<evidence type="ECO:0000313" key="5">
    <source>
        <dbReference type="Proteomes" id="UP000713479"/>
    </source>
</evidence>